<dbReference type="PATRIC" id="fig|1121022.4.peg.4750"/>
<evidence type="ECO:0000313" key="2">
    <source>
        <dbReference type="EMBL" id="ESQ77922.1"/>
    </source>
</evidence>
<reference evidence="2 3" key="1">
    <citation type="journal article" date="2014" name="Nature">
        <title>Sequential evolution of bacterial morphology by co-option of a developmental regulator.</title>
        <authorList>
            <person name="Jiang C."/>
            <person name="Brown P.J."/>
            <person name="Ducret A."/>
            <person name="Brun Y.V."/>
        </authorList>
    </citation>
    <scope>NUCLEOTIDE SEQUENCE [LARGE SCALE GENOMIC DNA]</scope>
    <source>
        <strain evidence="2 3">DSM 16100</strain>
    </source>
</reference>
<keyword evidence="3" id="KW-1185">Reference proteome</keyword>
<protein>
    <submittedName>
        <fullName evidence="2">Uncharacterized protein</fullName>
    </submittedName>
</protein>
<keyword evidence="1" id="KW-1133">Transmembrane helix</keyword>
<evidence type="ECO:0000256" key="1">
    <source>
        <dbReference type="SAM" id="Phobius"/>
    </source>
</evidence>
<feature type="transmembrane region" description="Helical" evidence="1">
    <location>
        <begin position="95"/>
        <end position="113"/>
    </location>
</feature>
<comment type="caution">
    <text evidence="2">The sequence shown here is derived from an EMBL/GenBank/DDBJ whole genome shotgun (WGS) entry which is preliminary data.</text>
</comment>
<accession>V4N7N6</accession>
<keyword evidence="1" id="KW-0472">Membrane</keyword>
<feature type="transmembrane region" description="Helical" evidence="1">
    <location>
        <begin position="47"/>
        <end position="68"/>
    </location>
</feature>
<evidence type="ECO:0000313" key="3">
    <source>
        <dbReference type="Proteomes" id="UP000017837"/>
    </source>
</evidence>
<sequence length="142" mass="16184">MRVPVGAVVLGFGWWFLLSEWGWMWGITLGWIPSIMLALLTGWLTKWLWPIWAVVAFFGTISIGSYLVHPDPSSSIPVPPVPSGNKIVHVDIRKWSLMALAVMLPLYALVAYLENFEVLFWEFDGQKIRWKPSVSKKKKTAN</sequence>
<organism evidence="2 3">
    <name type="scientific">Asticcacaulis benevestitus DSM 16100 = ATCC BAA-896</name>
    <dbReference type="NCBI Taxonomy" id="1121022"/>
    <lineage>
        <taxon>Bacteria</taxon>
        <taxon>Pseudomonadati</taxon>
        <taxon>Pseudomonadota</taxon>
        <taxon>Alphaproteobacteria</taxon>
        <taxon>Caulobacterales</taxon>
        <taxon>Caulobacteraceae</taxon>
        <taxon>Asticcacaulis</taxon>
    </lineage>
</organism>
<dbReference type="Proteomes" id="UP000017837">
    <property type="component" value="Unassembled WGS sequence"/>
</dbReference>
<gene>
    <name evidence="2" type="ORF">ABENE_23215</name>
</gene>
<dbReference type="EMBL" id="AWGB01000123">
    <property type="protein sequence ID" value="ESQ77922.1"/>
    <property type="molecule type" value="Genomic_DNA"/>
</dbReference>
<feature type="transmembrane region" description="Helical" evidence="1">
    <location>
        <begin position="22"/>
        <end position="40"/>
    </location>
</feature>
<name>V4N7N6_9CAUL</name>
<proteinExistence type="predicted"/>
<keyword evidence="1" id="KW-0812">Transmembrane</keyword>
<dbReference type="AlphaFoldDB" id="V4N7N6"/>